<evidence type="ECO:0000313" key="3">
    <source>
        <dbReference type="Proteomes" id="UP000036608"/>
    </source>
</evidence>
<sequence>MRTSLCGMLLISATAMAEPPSKLFYTSQADFIEMNLSLKTADDANPRYIGLSVVLSPEAKARTARVSAQAMNNSLTLYLNGRQLSTATVKSVLDSGKLRFLIPREMLVELMPSLMK</sequence>
<dbReference type="Proteomes" id="UP000036608">
    <property type="component" value="Chromosome"/>
</dbReference>
<dbReference type="EMBL" id="CP011507">
    <property type="protein sequence ID" value="AKS10136.1"/>
    <property type="molecule type" value="Genomic_DNA"/>
</dbReference>
<protein>
    <submittedName>
        <fullName evidence="2">Uncharacterized protein</fullName>
    </submittedName>
</protein>
<dbReference type="PATRIC" id="fig|200450.3.peg.1544"/>
<evidence type="ECO:0000313" key="2">
    <source>
        <dbReference type="EMBL" id="AKS10136.1"/>
    </source>
</evidence>
<dbReference type="KEGG" id="ptv:AA957_07435"/>
<evidence type="ECO:0000256" key="1">
    <source>
        <dbReference type="SAM" id="SignalP"/>
    </source>
</evidence>
<reference evidence="3" key="2">
    <citation type="submission" date="2015-05" db="EMBL/GenBank/DDBJ databases">
        <authorList>
            <person name="Swarnkar M.K."/>
            <person name="Vyas P."/>
            <person name="Rahi P."/>
            <person name="Thakur R."/>
            <person name="Thakur N."/>
            <person name="Singh A.K."/>
            <person name="Gulati A."/>
        </authorList>
    </citation>
    <scope>NUCLEOTIDE SEQUENCE [LARGE SCALE GENOMIC DNA]</scope>
    <source>
        <strain evidence="3">745</strain>
    </source>
</reference>
<feature type="signal peptide" evidence="1">
    <location>
        <begin position="1"/>
        <end position="17"/>
    </location>
</feature>
<organism evidence="2 3">
    <name type="scientific">Pseudomonas trivialis</name>
    <dbReference type="NCBI Taxonomy" id="200450"/>
    <lineage>
        <taxon>Bacteria</taxon>
        <taxon>Pseudomonadati</taxon>
        <taxon>Pseudomonadota</taxon>
        <taxon>Gammaproteobacteria</taxon>
        <taxon>Pseudomonadales</taxon>
        <taxon>Pseudomonadaceae</taxon>
        <taxon>Pseudomonas</taxon>
    </lineage>
</organism>
<reference evidence="2 3" key="1">
    <citation type="journal article" date="2015" name="Genome Announc.">
        <title>Complete Genome Sequence of the Rhizobacterium Pseudomonas trivialis Strain IHBB745 with Multiple Plant Growth-Promoting Activities and Tolerance to Desiccation and Alkalinity.</title>
        <authorList>
            <person name="Gulati A."/>
            <person name="Swarnkar M.K."/>
            <person name="Vyas P."/>
            <person name="Rahi P."/>
            <person name="Thakur R."/>
            <person name="Thakur N."/>
            <person name="Singh A.K."/>
        </authorList>
    </citation>
    <scope>NUCLEOTIDE SEQUENCE [LARGE SCALE GENOMIC DNA]</scope>
    <source>
        <strain evidence="3">745</strain>
    </source>
</reference>
<feature type="chain" id="PRO_5005216267" evidence="1">
    <location>
        <begin position="18"/>
        <end position="116"/>
    </location>
</feature>
<proteinExistence type="predicted"/>
<accession>A0A0H5AG48</accession>
<gene>
    <name evidence="2" type="ORF">AA957_07435</name>
</gene>
<name>A0A0H5AG48_9PSED</name>
<dbReference type="AlphaFoldDB" id="A0A0H5AG48"/>
<keyword evidence="1" id="KW-0732">Signal</keyword>